<dbReference type="SUPFAM" id="SSF50249">
    <property type="entry name" value="Nucleic acid-binding proteins"/>
    <property type="match status" value="1"/>
</dbReference>
<evidence type="ECO:0000256" key="1">
    <source>
        <dbReference type="ARBA" id="ARBA00010254"/>
    </source>
</evidence>
<dbReference type="Proteomes" id="UP000663075">
    <property type="component" value="Chromosome"/>
</dbReference>
<dbReference type="GO" id="GO:0005840">
    <property type="term" value="C:ribosome"/>
    <property type="evidence" value="ECO:0007669"/>
    <property type="project" value="UniProtKB-KW"/>
</dbReference>
<organism evidence="5 6">
    <name type="scientific">Candidatus Nasuia deltocephalincola</name>
    <dbReference type="NCBI Taxonomy" id="1160784"/>
    <lineage>
        <taxon>Bacteria</taxon>
        <taxon>Pseudomonadati</taxon>
        <taxon>Pseudomonadota</taxon>
        <taxon>Betaproteobacteria</taxon>
        <taxon>Candidatus Nasuia</taxon>
    </lineage>
</organism>
<dbReference type="GO" id="GO:0003735">
    <property type="term" value="F:structural constituent of ribosome"/>
    <property type="evidence" value="ECO:0007669"/>
    <property type="project" value="InterPro"/>
</dbReference>
<evidence type="ECO:0000313" key="5">
    <source>
        <dbReference type="EMBL" id="QSF25273.1"/>
    </source>
</evidence>
<protein>
    <recommendedName>
        <fullName evidence="4">30S ribosomal protein S17</fullName>
    </recommendedName>
</protein>
<dbReference type="GO" id="GO:0006412">
    <property type="term" value="P:translation"/>
    <property type="evidence" value="ECO:0007669"/>
    <property type="project" value="InterPro"/>
</dbReference>
<evidence type="ECO:0000313" key="6">
    <source>
        <dbReference type="Proteomes" id="UP000663075"/>
    </source>
</evidence>
<accession>A0A974WMW6</accession>
<evidence type="ECO:0000256" key="3">
    <source>
        <dbReference type="ARBA" id="ARBA00023274"/>
    </source>
</evidence>
<reference evidence="5" key="1">
    <citation type="submission" date="2017-11" db="EMBL/GenBank/DDBJ databases">
        <authorList>
            <person name="Jian Z."/>
        </authorList>
    </citation>
    <scope>NUCLEOTIDE SEQUENCE [LARGE SCALE GENOMIC DNA]</scope>
    <source>
        <strain evidence="5">YC</strain>
    </source>
</reference>
<keyword evidence="6" id="KW-1185">Reference proteome</keyword>
<evidence type="ECO:0000256" key="4">
    <source>
        <dbReference type="ARBA" id="ARBA00035311"/>
    </source>
</evidence>
<dbReference type="AlphaFoldDB" id="A0A974WMW6"/>
<name>A0A974WMW6_9PROT</name>
<dbReference type="Pfam" id="PF00366">
    <property type="entry name" value="Ribosomal_S17"/>
    <property type="match status" value="1"/>
</dbReference>
<proteinExistence type="inferred from homology"/>
<gene>
    <name evidence="5" type="primary">rpsQ</name>
    <name evidence="5" type="ORF">CU086_00270</name>
</gene>
<dbReference type="Gene3D" id="2.40.50.140">
    <property type="entry name" value="Nucleic acid-binding proteins"/>
    <property type="match status" value="1"/>
</dbReference>
<evidence type="ECO:0000256" key="2">
    <source>
        <dbReference type="ARBA" id="ARBA00022980"/>
    </source>
</evidence>
<dbReference type="EMBL" id="CP024850">
    <property type="protein sequence ID" value="QSF25273.1"/>
    <property type="molecule type" value="Genomic_DNA"/>
</dbReference>
<comment type="similarity">
    <text evidence="1">Belongs to the universal ribosomal protein uS17 family.</text>
</comment>
<keyword evidence="3" id="KW-0687">Ribonucleoprotein</keyword>
<dbReference type="GO" id="GO:1990904">
    <property type="term" value="C:ribonucleoprotein complex"/>
    <property type="evidence" value="ECO:0007669"/>
    <property type="project" value="UniProtKB-KW"/>
</dbReference>
<dbReference type="InterPro" id="IPR000266">
    <property type="entry name" value="Ribosomal_uS17"/>
</dbReference>
<dbReference type="InterPro" id="IPR012340">
    <property type="entry name" value="NA-bd_OB-fold"/>
</dbReference>
<keyword evidence="2 5" id="KW-0689">Ribosomal protein</keyword>
<sequence length="77" mass="9287">MNNIIFGKVLSCFMNKTVIVLIKKKKNKKFFYSKLIFIFIKIYAHDNFNLCKNNDFVYVIFSKPKSKKKFWKVINII</sequence>